<sequence>MALVPNRGGMPPLNGGQIELFGDAHSFLQSVSAEVEALKRQVALNDEARREEVEGLRKQLEQERFERRDALNKLRYEFEEFVHQKIDKVLEEVEEMKRTEQTDDSQQQFQIDQLIQNVDRLKENLFSVQTAWSTLVSNCLQNTTEMSPRLGTAGGPCR</sequence>
<evidence type="ECO:0000313" key="2">
    <source>
        <dbReference type="EMBL" id="CAD8827621.1"/>
    </source>
</evidence>
<proteinExistence type="predicted"/>
<dbReference type="EMBL" id="HBFQ01002851">
    <property type="protein sequence ID" value="CAD8827621.1"/>
    <property type="molecule type" value="Transcribed_RNA"/>
</dbReference>
<name>A0A7S0ZNR3_NOCSC</name>
<protein>
    <submittedName>
        <fullName evidence="2">Uncharacterized protein</fullName>
    </submittedName>
</protein>
<dbReference type="AlphaFoldDB" id="A0A7S0ZNR3"/>
<gene>
    <name evidence="2" type="ORF">NSCI0253_LOCUS1967</name>
</gene>
<organism evidence="2">
    <name type="scientific">Noctiluca scintillans</name>
    <name type="common">Sea sparkle</name>
    <name type="synonym">Red tide dinoflagellate</name>
    <dbReference type="NCBI Taxonomy" id="2966"/>
    <lineage>
        <taxon>Eukaryota</taxon>
        <taxon>Sar</taxon>
        <taxon>Alveolata</taxon>
        <taxon>Dinophyceae</taxon>
        <taxon>Noctilucales</taxon>
        <taxon>Noctilucaceae</taxon>
        <taxon>Noctiluca</taxon>
    </lineage>
</organism>
<feature type="coiled-coil region" evidence="1">
    <location>
        <begin position="43"/>
        <end position="73"/>
    </location>
</feature>
<accession>A0A7S0ZNR3</accession>
<reference evidence="2" key="1">
    <citation type="submission" date="2021-01" db="EMBL/GenBank/DDBJ databases">
        <authorList>
            <person name="Corre E."/>
            <person name="Pelletier E."/>
            <person name="Niang G."/>
            <person name="Scheremetjew M."/>
            <person name="Finn R."/>
            <person name="Kale V."/>
            <person name="Holt S."/>
            <person name="Cochrane G."/>
            <person name="Meng A."/>
            <person name="Brown T."/>
            <person name="Cohen L."/>
        </authorList>
    </citation>
    <scope>NUCLEOTIDE SEQUENCE</scope>
</reference>
<evidence type="ECO:0000256" key="1">
    <source>
        <dbReference type="SAM" id="Coils"/>
    </source>
</evidence>
<keyword evidence="1" id="KW-0175">Coiled coil</keyword>